<feature type="domain" description="Lipocalin-like" evidence="2">
    <location>
        <begin position="37"/>
        <end position="116"/>
    </location>
</feature>
<comment type="caution">
    <text evidence="3">The sequence shown here is derived from an EMBL/GenBank/DDBJ whole genome shotgun (WGS) entry which is preliminary data.</text>
</comment>
<feature type="signal peptide" evidence="1">
    <location>
        <begin position="1"/>
        <end position="24"/>
    </location>
</feature>
<dbReference type="EMBL" id="JAMLJM010000001">
    <property type="protein sequence ID" value="MCL9807865.1"/>
    <property type="molecule type" value="Genomic_DNA"/>
</dbReference>
<evidence type="ECO:0000313" key="3">
    <source>
        <dbReference type="EMBL" id="MCL9807865.1"/>
    </source>
</evidence>
<accession>A0ABT0TKD4</accession>
<protein>
    <submittedName>
        <fullName evidence="3">Lipocalin family protein</fullName>
    </submittedName>
</protein>
<name>A0ABT0TKD4_9FLAO</name>
<evidence type="ECO:0000259" key="2">
    <source>
        <dbReference type="Pfam" id="PF13648"/>
    </source>
</evidence>
<dbReference type="Pfam" id="PF13648">
    <property type="entry name" value="Lipocalin_4"/>
    <property type="match status" value="1"/>
</dbReference>
<keyword evidence="1" id="KW-0732">Signal</keyword>
<keyword evidence="4" id="KW-1185">Reference proteome</keyword>
<sequence>MKKMMLFFALLVTLVSCKTKQAAATSTTVDRKSQTAIKGNWTLTSVDYIGENLFKVNSFQIADSNCFEGSSWTFVSNNDSGNVALTKGGCPSFSAAIKWYVTKEQQFVLKFLNPDDKARKVTQGYVLALRNQTEDSFQLVDRVDIGGKLTDIVYQFQKNK</sequence>
<dbReference type="PROSITE" id="PS51257">
    <property type="entry name" value="PROKAR_LIPOPROTEIN"/>
    <property type="match status" value="1"/>
</dbReference>
<reference evidence="3 4" key="1">
    <citation type="submission" date="2022-05" db="EMBL/GenBank/DDBJ databases">
        <title>Flavobacterium sp., isolated from activated sludge.</title>
        <authorList>
            <person name="Ran Q."/>
        </authorList>
    </citation>
    <scope>NUCLEOTIDE SEQUENCE [LARGE SCALE GENOMIC DNA]</scope>
    <source>
        <strain evidence="3 4">HXWNR70</strain>
    </source>
</reference>
<feature type="chain" id="PRO_5045602152" evidence="1">
    <location>
        <begin position="25"/>
        <end position="160"/>
    </location>
</feature>
<organism evidence="3 4">
    <name type="scientific">Flavobacterium luminosum</name>
    <dbReference type="NCBI Taxonomy" id="2949086"/>
    <lineage>
        <taxon>Bacteria</taxon>
        <taxon>Pseudomonadati</taxon>
        <taxon>Bacteroidota</taxon>
        <taxon>Flavobacteriia</taxon>
        <taxon>Flavobacteriales</taxon>
        <taxon>Flavobacteriaceae</taxon>
        <taxon>Flavobacterium</taxon>
    </lineage>
</organism>
<evidence type="ECO:0000313" key="4">
    <source>
        <dbReference type="Proteomes" id="UP001317191"/>
    </source>
</evidence>
<dbReference type="InterPro" id="IPR024311">
    <property type="entry name" value="Lipocalin-like"/>
</dbReference>
<proteinExistence type="predicted"/>
<gene>
    <name evidence="3" type="ORF">NAT50_00645</name>
</gene>
<evidence type="ECO:0000256" key="1">
    <source>
        <dbReference type="SAM" id="SignalP"/>
    </source>
</evidence>
<dbReference type="Proteomes" id="UP001317191">
    <property type="component" value="Unassembled WGS sequence"/>
</dbReference>